<keyword evidence="2" id="KW-0342">GTP-binding</keyword>
<feature type="region of interest" description="Disordered" evidence="3">
    <location>
        <begin position="1265"/>
        <end position="1284"/>
    </location>
</feature>
<feature type="compositionally biased region" description="Polar residues" evidence="3">
    <location>
        <begin position="1198"/>
        <end position="1212"/>
    </location>
</feature>
<dbReference type="PROSITE" id="PS51419">
    <property type="entry name" value="RAB"/>
    <property type="match status" value="1"/>
</dbReference>
<dbReference type="PANTHER" id="PTHR24070">
    <property type="entry name" value="RAS, DI-RAS, AND RHEB FAMILY MEMBERS OF SMALL GTPASE SUPERFAMILY"/>
    <property type="match status" value="1"/>
</dbReference>
<dbReference type="SMART" id="SM00175">
    <property type="entry name" value="RAB"/>
    <property type="match status" value="1"/>
</dbReference>
<sequence>MPEKLDLYKLVVLGDPTGTIELANAFAQHRTIGNDTTVTLNQRMQVKVDEQSCILEIFDLAGQEEYTALRDQWIKDGNGFILVYSATSRWSFSRMSKFHMQIRLIKGEEALLRSPNYQGTLLSPMSNSLEFLALPAVNIVAYMHGETSERQVSSREGLDLAKGLGCSFMEVSSKSPANLEVFYDVVRQLRRQRRGTEQTAKAKQSQGSQYSIPSYYQPDDYVHSGINGPTEEKIDSGYGSAPDALSKINSQDDDGKSIRSILTNASQVFLPPEEKENLISAFAGDLWQDISFRRDLDDEACHRIQVRLPELLKIFTMRLGAGINSKIQHDAKEFIRQQRNLIAYQFRAIKMPAQIFEDESLPTPQEESMSLAEKMQIAGWNTAESLDCVPEPEPIDKQLEEVQVPPRYQQVRSFLLDGPAYQWLLKNAQSSANLTERNGTILETVTQEIDSALSSIKPSKPNQSNIVQIDFDIDWDLSSFLEGQDYGSTWEFALERAITITGSSSNAQALGCMDYMCQTWPSSGQELIRVLQKALISPNLSCSSCLVDGTRLDINLASSKALIMARGGQASLTELCEQLAWLAAALRPSPLLSGICFATPSFTTSRDINSNSSMPFATVRTEIKVSTFIGHTLSADADGTCWHAMFRNPVIVKGFPILARPENERGLELPLSMMSTLGEAHFATCYSATIVLKGLCTMLVPTQTGTEEVEYEKIDWAGAKNCSPGLAVEQKLTISVSKTVGVGGSVVRGDRDKPEFVKQSSYSTQIQNARNINVLFYDVAARRGWLVDGASALIHLVRTQVVQEPYGAKSLFNNLSFNHSKFNHPKIDGGPNSAAETLRNDSNMKHAILREFDSYADETIAAPRVIAPEITDAPYDHTNNLSDIETSPTMEGRREVYKTTCLRELVSQAWSTLEQIYDRQIEIATTHTTKQLRPQWSKRLEGYEFMGIVSGKHILTRRNVNLTSNGAAWIDLIHRTNGITLFGQNFGDIYKPSEDIGGGICISWRTVPQGYDYLVAPVSLLKDIKQRSWEEGDVDSRSPEIAKDLFYIPSKDAFNTCGPRCKHTFGRVQQLHSSSSKRKLSKHDLDKNGVHRNDLFKETNGAILFGKSSALVTEKSRLSAPPVVHMEGSSNDNETASNLQSFYQSVSESTSSGGVNSDSRSAQSSIRSRGTSFSPFNWSIVRAKSEVELAEDADGSSGMKTFSKTTGASQGCTRVWPANENTGASSDRLSKPAISPGLAVTSMTDDVPAFYRQREEGGNIIAGLQEKFDKMKSSRWKRNPRATP</sequence>
<feature type="region of interest" description="Disordered" evidence="3">
    <location>
        <begin position="1190"/>
        <end position="1230"/>
    </location>
</feature>
<name>A0AAD6D1C4_9EURO</name>
<feature type="compositionally biased region" description="Polar residues" evidence="3">
    <location>
        <begin position="197"/>
        <end position="212"/>
    </location>
</feature>
<dbReference type="SMART" id="SM00173">
    <property type="entry name" value="RAS"/>
    <property type="match status" value="1"/>
</dbReference>
<reference evidence="4 5" key="1">
    <citation type="journal article" date="2023" name="IMA Fungus">
        <title>Comparative genomic study of the Penicillium genus elucidates a diverse pangenome and 15 lateral gene transfer events.</title>
        <authorList>
            <person name="Petersen C."/>
            <person name="Sorensen T."/>
            <person name="Nielsen M.R."/>
            <person name="Sondergaard T.E."/>
            <person name="Sorensen J.L."/>
            <person name="Fitzpatrick D.A."/>
            <person name="Frisvad J.C."/>
            <person name="Nielsen K.L."/>
        </authorList>
    </citation>
    <scope>NUCLEOTIDE SEQUENCE [LARGE SCALE GENOMIC DNA]</scope>
    <source>
        <strain evidence="4 5">IBT 35679</strain>
    </source>
</reference>
<dbReference type="GO" id="GO:0007165">
    <property type="term" value="P:signal transduction"/>
    <property type="evidence" value="ECO:0007669"/>
    <property type="project" value="InterPro"/>
</dbReference>
<evidence type="ECO:0000256" key="3">
    <source>
        <dbReference type="SAM" id="MobiDB-lite"/>
    </source>
</evidence>
<feature type="region of interest" description="Disordered" evidence="3">
    <location>
        <begin position="1147"/>
        <end position="1170"/>
    </location>
</feature>
<evidence type="ECO:0000256" key="2">
    <source>
        <dbReference type="ARBA" id="ARBA00023134"/>
    </source>
</evidence>
<feature type="compositionally biased region" description="Low complexity" evidence="3">
    <location>
        <begin position="1157"/>
        <end position="1169"/>
    </location>
</feature>
<dbReference type="InterPro" id="IPR020849">
    <property type="entry name" value="Small_GTPase_Ras-type"/>
</dbReference>
<comment type="caution">
    <text evidence="4">The sequence shown here is derived from an EMBL/GenBank/DDBJ whole genome shotgun (WGS) entry which is preliminary data.</text>
</comment>
<dbReference type="InterPro" id="IPR001806">
    <property type="entry name" value="Small_GTPase"/>
</dbReference>
<keyword evidence="1" id="KW-0547">Nucleotide-binding</keyword>
<dbReference type="InterPro" id="IPR027417">
    <property type="entry name" value="P-loop_NTPase"/>
</dbReference>
<feature type="compositionally biased region" description="Basic residues" evidence="3">
    <location>
        <begin position="1273"/>
        <end position="1284"/>
    </location>
</feature>
<evidence type="ECO:0000256" key="1">
    <source>
        <dbReference type="ARBA" id="ARBA00022741"/>
    </source>
</evidence>
<dbReference type="Pfam" id="PF00071">
    <property type="entry name" value="Ras"/>
    <property type="match status" value="1"/>
</dbReference>
<dbReference type="GO" id="GO:0016020">
    <property type="term" value="C:membrane"/>
    <property type="evidence" value="ECO:0007669"/>
    <property type="project" value="InterPro"/>
</dbReference>
<dbReference type="PROSITE" id="PS51421">
    <property type="entry name" value="RAS"/>
    <property type="match status" value="1"/>
</dbReference>
<organism evidence="4 5">
    <name type="scientific">Penicillium frequentans</name>
    <dbReference type="NCBI Taxonomy" id="3151616"/>
    <lineage>
        <taxon>Eukaryota</taxon>
        <taxon>Fungi</taxon>
        <taxon>Dikarya</taxon>
        <taxon>Ascomycota</taxon>
        <taxon>Pezizomycotina</taxon>
        <taxon>Eurotiomycetes</taxon>
        <taxon>Eurotiomycetidae</taxon>
        <taxon>Eurotiales</taxon>
        <taxon>Aspergillaceae</taxon>
        <taxon>Penicillium</taxon>
    </lineage>
</organism>
<accession>A0AAD6D1C4</accession>
<evidence type="ECO:0000313" key="5">
    <source>
        <dbReference type="Proteomes" id="UP001220324"/>
    </source>
</evidence>
<dbReference type="GO" id="GO:0005525">
    <property type="term" value="F:GTP binding"/>
    <property type="evidence" value="ECO:0007669"/>
    <property type="project" value="UniProtKB-KW"/>
</dbReference>
<dbReference type="EMBL" id="JAQIZZ010000003">
    <property type="protein sequence ID" value="KAJ5547177.1"/>
    <property type="molecule type" value="Genomic_DNA"/>
</dbReference>
<keyword evidence="5" id="KW-1185">Reference proteome</keyword>
<evidence type="ECO:0000313" key="4">
    <source>
        <dbReference type="EMBL" id="KAJ5547177.1"/>
    </source>
</evidence>
<feature type="region of interest" description="Disordered" evidence="3">
    <location>
        <begin position="193"/>
        <end position="212"/>
    </location>
</feature>
<dbReference type="Gene3D" id="3.40.50.300">
    <property type="entry name" value="P-loop containing nucleotide triphosphate hydrolases"/>
    <property type="match status" value="1"/>
</dbReference>
<protein>
    <submittedName>
        <fullName evidence="4">Uncharacterized protein</fullName>
    </submittedName>
</protein>
<proteinExistence type="predicted"/>
<dbReference type="GO" id="GO:0003924">
    <property type="term" value="F:GTPase activity"/>
    <property type="evidence" value="ECO:0007669"/>
    <property type="project" value="InterPro"/>
</dbReference>
<gene>
    <name evidence="4" type="ORF">N7494_004762</name>
</gene>
<dbReference type="SUPFAM" id="SSF52540">
    <property type="entry name" value="P-loop containing nucleoside triphosphate hydrolases"/>
    <property type="match status" value="1"/>
</dbReference>
<dbReference type="Proteomes" id="UP001220324">
    <property type="component" value="Unassembled WGS sequence"/>
</dbReference>
<feature type="compositionally biased region" description="Polar residues" evidence="3">
    <location>
        <begin position="1147"/>
        <end position="1156"/>
    </location>
</feature>